<keyword evidence="1" id="KW-0812">Transmembrane</keyword>
<organism evidence="2 3">
    <name type="scientific">Microlunatus ginsengisoli</name>
    <dbReference type="NCBI Taxonomy" id="363863"/>
    <lineage>
        <taxon>Bacteria</taxon>
        <taxon>Bacillati</taxon>
        <taxon>Actinomycetota</taxon>
        <taxon>Actinomycetes</taxon>
        <taxon>Propionibacteriales</taxon>
        <taxon>Propionibacteriaceae</taxon>
        <taxon>Microlunatus</taxon>
    </lineage>
</organism>
<dbReference type="Pfam" id="PF19700">
    <property type="entry name" value="DUF6198"/>
    <property type="match status" value="1"/>
</dbReference>
<keyword evidence="1" id="KW-1133">Transmembrane helix</keyword>
<dbReference type="InterPro" id="IPR038750">
    <property type="entry name" value="YczE/YyaS-like"/>
</dbReference>
<keyword evidence="3" id="KW-1185">Reference proteome</keyword>
<dbReference type="RefSeq" id="WP_344808519.1">
    <property type="nucleotide sequence ID" value="NZ_BAABAB010000039.1"/>
</dbReference>
<gene>
    <name evidence="2" type="ORF">GCM10022236_43280</name>
</gene>
<proteinExistence type="predicted"/>
<dbReference type="Proteomes" id="UP001501490">
    <property type="component" value="Unassembled WGS sequence"/>
</dbReference>
<feature type="transmembrane region" description="Helical" evidence="1">
    <location>
        <begin position="93"/>
        <end position="114"/>
    </location>
</feature>
<name>A0ABP7AMD8_9ACTN</name>
<feature type="transmembrane region" description="Helical" evidence="1">
    <location>
        <begin position="171"/>
        <end position="198"/>
    </location>
</feature>
<dbReference type="EMBL" id="BAABAB010000039">
    <property type="protein sequence ID" value="GAA3636004.1"/>
    <property type="molecule type" value="Genomic_DNA"/>
</dbReference>
<feature type="transmembrane region" description="Helical" evidence="1">
    <location>
        <begin position="120"/>
        <end position="142"/>
    </location>
</feature>
<accession>A0ABP7AMD8</accession>
<dbReference type="PANTHER" id="PTHR40078">
    <property type="entry name" value="INTEGRAL MEMBRANE PROTEIN-RELATED"/>
    <property type="match status" value="1"/>
</dbReference>
<feature type="transmembrane region" description="Helical" evidence="1">
    <location>
        <begin position="66"/>
        <end position="86"/>
    </location>
</feature>
<protein>
    <submittedName>
        <fullName evidence="2">Membrane protein</fullName>
    </submittedName>
</protein>
<evidence type="ECO:0000313" key="2">
    <source>
        <dbReference type="EMBL" id="GAA3636004.1"/>
    </source>
</evidence>
<reference evidence="3" key="1">
    <citation type="journal article" date="2019" name="Int. J. Syst. Evol. Microbiol.">
        <title>The Global Catalogue of Microorganisms (GCM) 10K type strain sequencing project: providing services to taxonomists for standard genome sequencing and annotation.</title>
        <authorList>
            <consortium name="The Broad Institute Genomics Platform"/>
            <consortium name="The Broad Institute Genome Sequencing Center for Infectious Disease"/>
            <person name="Wu L."/>
            <person name="Ma J."/>
        </authorList>
    </citation>
    <scope>NUCLEOTIDE SEQUENCE [LARGE SCALE GENOMIC DNA]</scope>
    <source>
        <strain evidence="3">JCM 16929</strain>
    </source>
</reference>
<sequence length="230" mass="24419">MLRRPPAYELPRLDPLAQLRAGRLGRRIPQLLVGLVLYGWSMAMMIRSGMGLDPWDVFHQGLARYLPLSFGQVVMVVGALVLLAWIPLRQWPGVGTVANVVVIGLAADAGLALLSSPEAWWARITTMIAAVVLNGLAGAAYIGAQLGPGPRDGLMTGLAARTGRSLRTVRICLELSVLAVGFVLGGVVGVGTVVYALAIGPLVQFFLPYVAVRTASTGYELHDGQREDPG</sequence>
<keyword evidence="1" id="KW-0472">Membrane</keyword>
<evidence type="ECO:0000256" key="1">
    <source>
        <dbReference type="SAM" id="Phobius"/>
    </source>
</evidence>
<evidence type="ECO:0000313" key="3">
    <source>
        <dbReference type="Proteomes" id="UP001501490"/>
    </source>
</evidence>
<comment type="caution">
    <text evidence="2">The sequence shown here is derived from an EMBL/GenBank/DDBJ whole genome shotgun (WGS) entry which is preliminary data.</text>
</comment>
<dbReference type="PANTHER" id="PTHR40078:SF1">
    <property type="entry name" value="INTEGRAL MEMBRANE PROTEIN"/>
    <property type="match status" value="1"/>
</dbReference>
<feature type="transmembrane region" description="Helical" evidence="1">
    <location>
        <begin position="28"/>
        <end position="46"/>
    </location>
</feature>